<dbReference type="SMART" id="SM00382">
    <property type="entry name" value="AAA"/>
    <property type="match status" value="1"/>
</dbReference>
<evidence type="ECO:0000256" key="3">
    <source>
        <dbReference type="ARBA" id="ARBA00022840"/>
    </source>
</evidence>
<dbReference type="Gene3D" id="3.30.450.90">
    <property type="match status" value="1"/>
</dbReference>
<dbReference type="PANTHER" id="PTHR30258">
    <property type="entry name" value="TYPE II SECRETION SYSTEM PROTEIN GSPE-RELATED"/>
    <property type="match status" value="1"/>
</dbReference>
<evidence type="ECO:0000256" key="2">
    <source>
        <dbReference type="ARBA" id="ARBA00022741"/>
    </source>
</evidence>
<feature type="domain" description="Bacterial type II secretion system protein E" evidence="4">
    <location>
        <begin position="202"/>
        <end position="216"/>
    </location>
</feature>
<dbReference type="AlphaFoldDB" id="A0A859FCY7"/>
<dbReference type="Pfam" id="PF00437">
    <property type="entry name" value="T2SSE"/>
    <property type="match status" value="1"/>
</dbReference>
<dbReference type="NCBIfam" id="NF041000">
    <property type="entry name" value="ATPase_ComGA"/>
    <property type="match status" value="1"/>
</dbReference>
<dbReference type="InterPro" id="IPR047667">
    <property type="entry name" value="ATPase_ComGA"/>
</dbReference>
<dbReference type="PANTHER" id="PTHR30258:SF2">
    <property type="entry name" value="COMG OPERON PROTEIN 1"/>
    <property type="match status" value="1"/>
</dbReference>
<dbReference type="GO" id="GO:0005886">
    <property type="term" value="C:plasma membrane"/>
    <property type="evidence" value="ECO:0007669"/>
    <property type="project" value="TreeGrafter"/>
</dbReference>
<evidence type="ECO:0000256" key="1">
    <source>
        <dbReference type="ARBA" id="ARBA00006611"/>
    </source>
</evidence>
<comment type="similarity">
    <text evidence="1">Belongs to the GSP E family.</text>
</comment>
<name>A0A859FCY7_9BACI</name>
<sequence length="360" mass="40439">MDIVAKTNQLLHSAVEVRASDIHIVPDDKRIVVKFRIDGTMMEAMRLPLFTGRKLISHLKFVSGMEVGERRRPQNKRLDMTIANQKISIRVSSFPSTHMETLVLRLFPEKQSEEIRKLALFPAQAAHLQKLIHSPHGLILICGPTGAGKTTTLYSLLHDRKQSNENIITLEDPVESPQQGFLQMEINERAGVTYTTGLKSLLRHDPDLIMIGEIRDRETAEIAISAALTGHLVVSSLHSATAGGAFKRMLDLGVDLSDLQEVLRGVVAQKLVELVCPYCKTTCSLHCKKQRKKRRAALYEIVMEEELSRAFHSIENNRSYHADISLRDLYRKGVALGFIPIIKEYEYAGALLDETRISIG</sequence>
<evidence type="ECO:0000313" key="6">
    <source>
        <dbReference type="Proteomes" id="UP000318138"/>
    </source>
</evidence>
<dbReference type="RefSeq" id="WP_176008964.1">
    <property type="nucleotide sequence ID" value="NZ_CP041372.2"/>
</dbReference>
<dbReference type="InterPro" id="IPR001482">
    <property type="entry name" value="T2SS/T4SS_dom"/>
</dbReference>
<keyword evidence="3" id="KW-0067">ATP-binding</keyword>
<accession>A0A859FCY7</accession>
<dbReference type="Proteomes" id="UP000318138">
    <property type="component" value="Chromosome"/>
</dbReference>
<dbReference type="KEGG" id="psua:FLK61_29840"/>
<evidence type="ECO:0000313" key="5">
    <source>
        <dbReference type="EMBL" id="QKS70927.1"/>
    </source>
</evidence>
<dbReference type="Gene3D" id="3.40.50.300">
    <property type="entry name" value="P-loop containing nucleotide triphosphate hydrolases"/>
    <property type="match status" value="1"/>
</dbReference>
<dbReference type="InterPro" id="IPR003593">
    <property type="entry name" value="AAA+_ATPase"/>
</dbReference>
<dbReference type="InterPro" id="IPR027417">
    <property type="entry name" value="P-loop_NTPase"/>
</dbReference>
<organism evidence="5 6">
    <name type="scientific">Paenalkalicoccus suaedae</name>
    <dbReference type="NCBI Taxonomy" id="2592382"/>
    <lineage>
        <taxon>Bacteria</taxon>
        <taxon>Bacillati</taxon>
        <taxon>Bacillota</taxon>
        <taxon>Bacilli</taxon>
        <taxon>Bacillales</taxon>
        <taxon>Bacillaceae</taxon>
        <taxon>Paenalkalicoccus</taxon>
    </lineage>
</organism>
<dbReference type="PROSITE" id="PS00662">
    <property type="entry name" value="T2SP_E"/>
    <property type="match status" value="1"/>
</dbReference>
<dbReference type="SUPFAM" id="SSF52540">
    <property type="entry name" value="P-loop containing nucleoside triphosphate hydrolases"/>
    <property type="match status" value="1"/>
</dbReference>
<proteinExistence type="inferred from homology"/>
<keyword evidence="6" id="KW-1185">Reference proteome</keyword>
<dbReference type="GO" id="GO:0016887">
    <property type="term" value="F:ATP hydrolysis activity"/>
    <property type="evidence" value="ECO:0007669"/>
    <property type="project" value="TreeGrafter"/>
</dbReference>
<protein>
    <submittedName>
        <fullName evidence="5">Type II/IV secretion system protein</fullName>
    </submittedName>
</protein>
<gene>
    <name evidence="5" type="ORF">FLK61_29840</name>
</gene>
<keyword evidence="2" id="KW-0547">Nucleotide-binding</keyword>
<dbReference type="EMBL" id="CP041372">
    <property type="protein sequence ID" value="QKS70927.1"/>
    <property type="molecule type" value="Genomic_DNA"/>
</dbReference>
<reference evidence="6" key="1">
    <citation type="submission" date="2019-07" db="EMBL/GenBank/DDBJ databases">
        <title>Bacillus alkalisoli sp. nov. isolated from saline soil.</title>
        <authorList>
            <person name="Sun J.-Q."/>
            <person name="Xu L."/>
        </authorList>
    </citation>
    <scope>NUCLEOTIDE SEQUENCE [LARGE SCALE GENOMIC DNA]</scope>
    <source>
        <strain evidence="6">M4U3P1</strain>
    </source>
</reference>
<dbReference type="CDD" id="cd01129">
    <property type="entry name" value="PulE-GspE-like"/>
    <property type="match status" value="1"/>
</dbReference>
<dbReference type="GO" id="GO:0005524">
    <property type="term" value="F:ATP binding"/>
    <property type="evidence" value="ECO:0007669"/>
    <property type="project" value="UniProtKB-KW"/>
</dbReference>
<evidence type="ECO:0000259" key="4">
    <source>
        <dbReference type="PROSITE" id="PS00662"/>
    </source>
</evidence>